<gene>
    <name evidence="1" type="ORF">QMY55_16415</name>
</gene>
<dbReference type="InterPro" id="IPR035948">
    <property type="entry name" value="YwqG-like_sf"/>
</dbReference>
<dbReference type="Gene3D" id="2.30.320.10">
    <property type="entry name" value="YwqG-like"/>
    <property type="match status" value="1"/>
</dbReference>
<proteinExistence type="predicted"/>
<protein>
    <submittedName>
        <fullName evidence="1">DUF1963 domain-containing protein</fullName>
    </submittedName>
</protein>
<sequence>MDSSRLASLAPSPKLTPEIAQELAPWLALNTSACCVLEVGGFRPSGDPAASHFGLSPLMAADEAWPVDAAGQPMQFIAQLNLEQAPWKPEALQGLALLQFFVGEKFIESGCAPETWAIRLRHDTAGLIPREQPLFRDDAWIGKGFEARWLAPQQDHPCYDDGCMRLPEGMPEFPDDAHGLCSGRTKLGGYARSLQHEIAFLPAVEDEDSNWQPSPHEPEYLLQIDSEAKAGLNWVDGGIVYLGRNPATGQWSAHCQFY</sequence>
<accession>A0ABY8SMX3</accession>
<name>A0ABY8SMX3_9BURK</name>
<dbReference type="PANTHER" id="PTHR36436">
    <property type="entry name" value="SLL5081 PROTEIN"/>
    <property type="match status" value="1"/>
</dbReference>
<organism evidence="1 2">
    <name type="scientific">Comamonas resistens</name>
    <dbReference type="NCBI Taxonomy" id="3046670"/>
    <lineage>
        <taxon>Bacteria</taxon>
        <taxon>Pseudomonadati</taxon>
        <taxon>Pseudomonadota</taxon>
        <taxon>Betaproteobacteria</taxon>
        <taxon>Burkholderiales</taxon>
        <taxon>Comamonadaceae</taxon>
        <taxon>Comamonas</taxon>
    </lineage>
</organism>
<dbReference type="PANTHER" id="PTHR36436:SF6">
    <property type="entry name" value="SLL5081 PROTEIN"/>
    <property type="match status" value="1"/>
</dbReference>
<dbReference type="InterPro" id="IPR015315">
    <property type="entry name" value="DUF1963"/>
</dbReference>
<dbReference type="EMBL" id="CP125947">
    <property type="protein sequence ID" value="WHS64080.1"/>
    <property type="molecule type" value="Genomic_DNA"/>
</dbReference>
<keyword evidence="2" id="KW-1185">Reference proteome</keyword>
<evidence type="ECO:0000313" key="2">
    <source>
        <dbReference type="Proteomes" id="UP001240697"/>
    </source>
</evidence>
<dbReference type="SUPFAM" id="SSF103032">
    <property type="entry name" value="Hypothetical protein YwqG"/>
    <property type="match status" value="1"/>
</dbReference>
<evidence type="ECO:0000313" key="1">
    <source>
        <dbReference type="EMBL" id="WHS64080.1"/>
    </source>
</evidence>
<dbReference type="Pfam" id="PF09234">
    <property type="entry name" value="DUF1963"/>
    <property type="match status" value="1"/>
</dbReference>
<dbReference type="Proteomes" id="UP001240697">
    <property type="component" value="Chromosome"/>
</dbReference>
<reference evidence="1 2" key="1">
    <citation type="submission" date="2023-05" db="EMBL/GenBank/DDBJ databases">
        <authorList>
            <person name="Yin Y."/>
            <person name="Lu Z."/>
        </authorList>
    </citation>
    <scope>NUCLEOTIDE SEQUENCE [LARGE SCALE GENOMIC DNA]</scope>
    <source>
        <strain evidence="1 2">ZM22</strain>
    </source>
</reference>
<dbReference type="RefSeq" id="WP_283485230.1">
    <property type="nucleotide sequence ID" value="NZ_CP125947.1"/>
</dbReference>